<dbReference type="SUPFAM" id="SSF116726">
    <property type="entry name" value="TrkA C-terminal domain-like"/>
    <property type="match status" value="2"/>
</dbReference>
<feature type="transmembrane region" description="Helical" evidence="7">
    <location>
        <begin position="28"/>
        <end position="45"/>
    </location>
</feature>
<feature type="transmembrane region" description="Helical" evidence="7">
    <location>
        <begin position="135"/>
        <end position="153"/>
    </location>
</feature>
<keyword evidence="3 7" id="KW-0812">Transmembrane</keyword>
<dbReference type="PANTHER" id="PTHR43652">
    <property type="entry name" value="BASIC AMINO ACID ANTIPORTER YFCC-RELATED"/>
    <property type="match status" value="1"/>
</dbReference>
<evidence type="ECO:0000256" key="7">
    <source>
        <dbReference type="SAM" id="Phobius"/>
    </source>
</evidence>
<protein>
    <submittedName>
        <fullName evidence="9">SLC13 family permease</fullName>
    </submittedName>
</protein>
<comment type="subcellular location">
    <subcellularLocation>
        <location evidence="1">Membrane</location>
        <topology evidence="1">Multi-pass membrane protein</topology>
    </subcellularLocation>
</comment>
<evidence type="ECO:0000256" key="2">
    <source>
        <dbReference type="ARBA" id="ARBA00022448"/>
    </source>
</evidence>
<keyword evidence="2" id="KW-0813">Transport</keyword>
<feature type="transmembrane region" description="Helical" evidence="7">
    <location>
        <begin position="445"/>
        <end position="463"/>
    </location>
</feature>
<dbReference type="PROSITE" id="PS51202">
    <property type="entry name" value="RCK_C"/>
    <property type="match status" value="2"/>
</dbReference>
<feature type="transmembrane region" description="Helical" evidence="7">
    <location>
        <begin position="6"/>
        <end position="21"/>
    </location>
</feature>
<feature type="transmembrane region" description="Helical" evidence="7">
    <location>
        <begin position="400"/>
        <end position="433"/>
    </location>
</feature>
<organism evidence="9 10">
    <name type="scientific">Pontibacillus salicampi</name>
    <dbReference type="NCBI Taxonomy" id="1449801"/>
    <lineage>
        <taxon>Bacteria</taxon>
        <taxon>Bacillati</taxon>
        <taxon>Bacillota</taxon>
        <taxon>Bacilli</taxon>
        <taxon>Bacillales</taxon>
        <taxon>Bacillaceae</taxon>
        <taxon>Pontibacillus</taxon>
    </lineage>
</organism>
<dbReference type="RefSeq" id="WP_377350406.1">
    <property type="nucleotide sequence ID" value="NZ_JBHLTP010000013.1"/>
</dbReference>
<feature type="transmembrane region" description="Helical" evidence="7">
    <location>
        <begin position="528"/>
        <end position="548"/>
    </location>
</feature>
<dbReference type="InterPro" id="IPR051679">
    <property type="entry name" value="DASS-Related_Transporters"/>
</dbReference>
<feature type="transmembrane region" description="Helical" evidence="7">
    <location>
        <begin position="502"/>
        <end position="521"/>
    </location>
</feature>
<keyword evidence="6 7" id="KW-0472">Membrane</keyword>
<evidence type="ECO:0000256" key="5">
    <source>
        <dbReference type="ARBA" id="ARBA00022989"/>
    </source>
</evidence>
<evidence type="ECO:0000259" key="8">
    <source>
        <dbReference type="PROSITE" id="PS51202"/>
    </source>
</evidence>
<evidence type="ECO:0000256" key="6">
    <source>
        <dbReference type="ARBA" id="ARBA00023136"/>
    </source>
</evidence>
<evidence type="ECO:0000256" key="4">
    <source>
        <dbReference type="ARBA" id="ARBA00022737"/>
    </source>
</evidence>
<feature type="transmembrane region" description="Helical" evidence="7">
    <location>
        <begin position="51"/>
        <end position="70"/>
    </location>
</feature>
<evidence type="ECO:0000256" key="1">
    <source>
        <dbReference type="ARBA" id="ARBA00004141"/>
    </source>
</evidence>
<dbReference type="Pfam" id="PF02080">
    <property type="entry name" value="TrkA_C"/>
    <property type="match status" value="2"/>
</dbReference>
<dbReference type="Gene3D" id="3.30.70.1450">
    <property type="entry name" value="Regulator of K+ conductance, C-terminal domain"/>
    <property type="match status" value="2"/>
</dbReference>
<sequence>MTAEMIVVIIAIILMLVGLFFEIVRPDLLVFGTLFFFLMMGYVNTEQALTGFSNEGMLTVALLFIISGVFERSGLIERLIGKFLANTKSERGALVKLLIPISTFSAFLNNTPIVVTLTPIIKKWASEQKISPSKFLIPLSYASIIGGTITLMGTSTNLVVNGLLQQEGKEFTFFQLAWVGLPVTLIGLVYLILFSPKILPNNQSLIEKVKKNTKDYLSEIVVTYEFPHNGQTVEQAGLRNLKGLYLIEIIRENRSITPVTGETTIYHGDRLLFTGMLSTIADLQKRKGLTLDTGTDLSLNDVEQQDAPLVEAVVSHQSYLIGKTIKQSRFREKYNAAVLAVHRNDERVQGKIGDITPKAGDLLLLVTGQDFDPNQEHRDFYTTSPIEEQKFYESENKGWLALILLLSMIALVTFQVISIFKAMVIAVGVLIAIKAISPKQAKQSVQFQVLLLIASALGIGNVIKETGTAQFLGATIVESLAPLGVLAILASIYVMTNVFTELITNNAAAVIMFPIGIEVASKVNLDPIGMAVLVAVAASASFLSPIGYQTNLIVYGPGGYTFKDYIKTGLPLTFIVMITTIGIVYLKYI</sequence>
<dbReference type="Proteomes" id="UP001589836">
    <property type="component" value="Unassembled WGS sequence"/>
</dbReference>
<evidence type="ECO:0000313" key="9">
    <source>
        <dbReference type="EMBL" id="MFC0525302.1"/>
    </source>
</evidence>
<feature type="transmembrane region" description="Helical" evidence="7">
    <location>
        <begin position="475"/>
        <end position="496"/>
    </location>
</feature>
<keyword evidence="10" id="KW-1185">Reference proteome</keyword>
<accession>A0ABV6LSL3</accession>
<dbReference type="EMBL" id="JBHLTP010000013">
    <property type="protein sequence ID" value="MFC0525302.1"/>
    <property type="molecule type" value="Genomic_DNA"/>
</dbReference>
<name>A0ABV6LSL3_9BACI</name>
<feature type="domain" description="RCK C-terminal" evidence="8">
    <location>
        <begin position="204"/>
        <end position="289"/>
    </location>
</feature>
<evidence type="ECO:0000256" key="3">
    <source>
        <dbReference type="ARBA" id="ARBA00022692"/>
    </source>
</evidence>
<dbReference type="PANTHER" id="PTHR43652:SF2">
    <property type="entry name" value="BASIC AMINO ACID ANTIPORTER YFCC-RELATED"/>
    <property type="match status" value="1"/>
</dbReference>
<dbReference type="PROSITE" id="PS01271">
    <property type="entry name" value="NA_SULFATE"/>
    <property type="match status" value="1"/>
</dbReference>
<dbReference type="InterPro" id="IPR031312">
    <property type="entry name" value="Na/sul_symport_CS"/>
</dbReference>
<gene>
    <name evidence="9" type="ORF">ACFFGV_17100</name>
</gene>
<feature type="domain" description="RCK C-terminal" evidence="8">
    <location>
        <begin position="297"/>
        <end position="383"/>
    </location>
</feature>
<dbReference type="InterPro" id="IPR006037">
    <property type="entry name" value="RCK_C"/>
</dbReference>
<keyword evidence="4" id="KW-0677">Repeat</keyword>
<dbReference type="Pfam" id="PF03600">
    <property type="entry name" value="CitMHS"/>
    <property type="match status" value="1"/>
</dbReference>
<comment type="caution">
    <text evidence="9">The sequence shown here is derived from an EMBL/GenBank/DDBJ whole genome shotgun (WGS) entry which is preliminary data.</text>
</comment>
<dbReference type="InterPro" id="IPR036721">
    <property type="entry name" value="RCK_C_sf"/>
</dbReference>
<evidence type="ECO:0000313" key="10">
    <source>
        <dbReference type="Proteomes" id="UP001589836"/>
    </source>
</evidence>
<proteinExistence type="predicted"/>
<feature type="transmembrane region" description="Helical" evidence="7">
    <location>
        <begin position="568"/>
        <end position="586"/>
    </location>
</feature>
<dbReference type="InterPro" id="IPR004680">
    <property type="entry name" value="Cit_transptr-like_dom"/>
</dbReference>
<keyword evidence="5 7" id="KW-1133">Transmembrane helix</keyword>
<reference evidence="9 10" key="1">
    <citation type="submission" date="2024-09" db="EMBL/GenBank/DDBJ databases">
        <authorList>
            <person name="Sun Q."/>
            <person name="Mori K."/>
        </authorList>
    </citation>
    <scope>NUCLEOTIDE SEQUENCE [LARGE SCALE GENOMIC DNA]</scope>
    <source>
        <strain evidence="9 10">NCAIM B.02529</strain>
    </source>
</reference>
<feature type="transmembrane region" description="Helical" evidence="7">
    <location>
        <begin position="173"/>
        <end position="194"/>
    </location>
</feature>